<dbReference type="GO" id="GO:0009506">
    <property type="term" value="C:plasmodesma"/>
    <property type="evidence" value="ECO:0007669"/>
    <property type="project" value="TreeGrafter"/>
</dbReference>
<keyword evidence="4 5" id="KW-0472">Membrane</keyword>
<dbReference type="GO" id="GO:0005886">
    <property type="term" value="C:plasma membrane"/>
    <property type="evidence" value="ECO:0007669"/>
    <property type="project" value="TreeGrafter"/>
</dbReference>
<gene>
    <name evidence="7" type="ORF">RJ640_005525</name>
</gene>
<organism evidence="7 8">
    <name type="scientific">Escallonia rubra</name>
    <dbReference type="NCBI Taxonomy" id="112253"/>
    <lineage>
        <taxon>Eukaryota</taxon>
        <taxon>Viridiplantae</taxon>
        <taxon>Streptophyta</taxon>
        <taxon>Embryophyta</taxon>
        <taxon>Tracheophyta</taxon>
        <taxon>Spermatophyta</taxon>
        <taxon>Magnoliopsida</taxon>
        <taxon>eudicotyledons</taxon>
        <taxon>Gunneridae</taxon>
        <taxon>Pentapetalae</taxon>
        <taxon>asterids</taxon>
        <taxon>campanulids</taxon>
        <taxon>Escalloniales</taxon>
        <taxon>Escalloniaceae</taxon>
        <taxon>Escallonia</taxon>
    </lineage>
</organism>
<feature type="domain" description="Late embryogenesis abundant protein LEA-2 subgroup" evidence="6">
    <location>
        <begin position="74"/>
        <end position="155"/>
    </location>
</feature>
<sequence length="188" mass="22149">MIRRRISESRFAIYWWFFQVITVLSVVSVVIWLSLIPKCPTFTVTDLYVPALGSHSSTLEHDEVIRNTSVIINLEISNPNKRMGIYYDDIYVTLYYDDLVEGNGSIPGFSQGRERITSRKVLVNADHQQFWRETTVENTDIRVALDSAVRYRRFRWKTEHYQMAFEGNLRIDPHGNLTEKNIKLHKRH</sequence>
<protein>
    <recommendedName>
        <fullName evidence="6">Late embryogenesis abundant protein LEA-2 subgroup domain-containing protein</fullName>
    </recommendedName>
</protein>
<dbReference type="EMBL" id="JAVXUO010002000">
    <property type="protein sequence ID" value="KAK2977263.1"/>
    <property type="molecule type" value="Genomic_DNA"/>
</dbReference>
<keyword evidence="2 5" id="KW-0812">Transmembrane</keyword>
<name>A0AA88UBX0_9ASTE</name>
<dbReference type="InterPro" id="IPR044839">
    <property type="entry name" value="NDR1-like"/>
</dbReference>
<evidence type="ECO:0000256" key="2">
    <source>
        <dbReference type="ARBA" id="ARBA00022692"/>
    </source>
</evidence>
<comment type="subcellular location">
    <subcellularLocation>
        <location evidence="1">Membrane</location>
        <topology evidence="1">Single-pass membrane protein</topology>
    </subcellularLocation>
</comment>
<evidence type="ECO:0000256" key="1">
    <source>
        <dbReference type="ARBA" id="ARBA00004167"/>
    </source>
</evidence>
<evidence type="ECO:0000256" key="3">
    <source>
        <dbReference type="ARBA" id="ARBA00022989"/>
    </source>
</evidence>
<accession>A0AA88UBX0</accession>
<reference evidence="7" key="1">
    <citation type="submission" date="2022-12" db="EMBL/GenBank/DDBJ databases">
        <title>Draft genome assemblies for two species of Escallonia (Escalloniales).</title>
        <authorList>
            <person name="Chanderbali A."/>
            <person name="Dervinis C."/>
            <person name="Anghel I."/>
            <person name="Soltis D."/>
            <person name="Soltis P."/>
            <person name="Zapata F."/>
        </authorList>
    </citation>
    <scope>NUCLEOTIDE SEQUENCE</scope>
    <source>
        <strain evidence="7">UCBG92.1500</strain>
        <tissue evidence="7">Leaf</tissue>
    </source>
</reference>
<proteinExistence type="predicted"/>
<evidence type="ECO:0000259" key="6">
    <source>
        <dbReference type="Pfam" id="PF03168"/>
    </source>
</evidence>
<comment type="caution">
    <text evidence="7">The sequence shown here is derived from an EMBL/GenBank/DDBJ whole genome shotgun (WGS) entry which is preliminary data.</text>
</comment>
<dbReference type="PANTHER" id="PTHR31415:SF125">
    <property type="entry name" value="HARPIN INDUCING PROTEIN 1-LIKE 9"/>
    <property type="match status" value="1"/>
</dbReference>
<keyword evidence="8" id="KW-1185">Reference proteome</keyword>
<evidence type="ECO:0000313" key="8">
    <source>
        <dbReference type="Proteomes" id="UP001187471"/>
    </source>
</evidence>
<dbReference type="AlphaFoldDB" id="A0AA88UBX0"/>
<dbReference type="Proteomes" id="UP001187471">
    <property type="component" value="Unassembled WGS sequence"/>
</dbReference>
<dbReference type="Pfam" id="PF03168">
    <property type="entry name" value="LEA_2"/>
    <property type="match status" value="1"/>
</dbReference>
<keyword evidence="3 5" id="KW-1133">Transmembrane helix</keyword>
<evidence type="ECO:0000256" key="4">
    <source>
        <dbReference type="ARBA" id="ARBA00023136"/>
    </source>
</evidence>
<dbReference type="GO" id="GO:0098542">
    <property type="term" value="P:defense response to other organism"/>
    <property type="evidence" value="ECO:0007669"/>
    <property type="project" value="InterPro"/>
</dbReference>
<evidence type="ECO:0000313" key="7">
    <source>
        <dbReference type="EMBL" id="KAK2977263.1"/>
    </source>
</evidence>
<evidence type="ECO:0000256" key="5">
    <source>
        <dbReference type="SAM" id="Phobius"/>
    </source>
</evidence>
<dbReference type="PANTHER" id="PTHR31415">
    <property type="entry name" value="OS05G0367900 PROTEIN"/>
    <property type="match status" value="1"/>
</dbReference>
<feature type="transmembrane region" description="Helical" evidence="5">
    <location>
        <begin position="12"/>
        <end position="35"/>
    </location>
</feature>
<dbReference type="InterPro" id="IPR004864">
    <property type="entry name" value="LEA_2"/>
</dbReference>